<gene>
    <name evidence="2" type="primary">atp8</name>
</gene>
<organism evidence="2">
    <name type="scientific">Magadhaideus sp. n. SX-2018</name>
    <dbReference type="NCBI Taxonomy" id="2220057"/>
    <lineage>
        <taxon>Eukaryota</taxon>
        <taxon>Metazoa</taxon>
        <taxon>Ecdysozoa</taxon>
        <taxon>Arthropoda</taxon>
        <taxon>Hexapoda</taxon>
        <taxon>Insecta</taxon>
        <taxon>Pterygota</taxon>
        <taxon>Neoptera</taxon>
        <taxon>Paraneoptera</taxon>
        <taxon>Hemiptera</taxon>
        <taxon>Auchenorrhyncha</taxon>
        <taxon>Fulgoroidea</taxon>
        <taxon>Achilidae</taxon>
        <taxon>Magadhaideus</taxon>
    </lineage>
</organism>
<sequence length="54" mass="6521">MPQMAPIMWTPILLTMNMMIIMISTKLFFSTKKSKNLNELTTKKNLFKKKNWKW</sequence>
<evidence type="ECO:0000256" key="1">
    <source>
        <dbReference type="SAM" id="Phobius"/>
    </source>
</evidence>
<protein>
    <submittedName>
        <fullName evidence="2">ATP synthase F0 subunit 8</fullName>
    </submittedName>
</protein>
<feature type="transmembrane region" description="Helical" evidence="1">
    <location>
        <begin position="6"/>
        <end position="29"/>
    </location>
</feature>
<accession>A0A3S5XHP8</accession>
<dbReference type="EMBL" id="MH324928">
    <property type="protein sequence ID" value="AZZ89117.1"/>
    <property type="molecule type" value="Genomic_DNA"/>
</dbReference>
<evidence type="ECO:0000313" key="2">
    <source>
        <dbReference type="EMBL" id="AZZ89117.1"/>
    </source>
</evidence>
<reference evidence="2" key="1">
    <citation type="submission" date="2018-05" db="EMBL/GenBank/DDBJ databases">
        <title>Complete sequence and characterization of the mitochondrial genome of Achilidae,using next generation sequencing.</title>
        <authorList>
            <person name="Xu S."/>
        </authorList>
    </citation>
    <scope>NUCLEOTIDE SEQUENCE</scope>
</reference>
<name>A0A3S5XHP8_9HEMI</name>
<keyword evidence="2" id="KW-0496">Mitochondrion</keyword>
<keyword evidence="1" id="KW-0472">Membrane</keyword>
<geneLocation type="mitochondrion" evidence="2"/>
<proteinExistence type="predicted"/>
<keyword evidence="1" id="KW-0812">Transmembrane</keyword>
<keyword evidence="1" id="KW-1133">Transmembrane helix</keyword>
<dbReference type="AlphaFoldDB" id="A0A3S5XHP8"/>